<dbReference type="GO" id="GO:0019433">
    <property type="term" value="P:triglyceride catabolic process"/>
    <property type="evidence" value="ECO:0007669"/>
    <property type="project" value="TreeGrafter"/>
</dbReference>
<dbReference type="InterPro" id="IPR010468">
    <property type="entry name" value="HSL_N"/>
</dbReference>
<name>A0A8K1FX65_9PASS</name>
<protein>
    <recommendedName>
        <fullName evidence="2">Hormone-sensitive lipase N-terminal domain-containing protein</fullName>
    </recommendedName>
</protein>
<dbReference type="GO" id="GO:0008203">
    <property type="term" value="P:cholesterol metabolic process"/>
    <property type="evidence" value="ECO:0007669"/>
    <property type="project" value="InterPro"/>
</dbReference>
<dbReference type="GO" id="GO:0004806">
    <property type="term" value="F:triacylglycerol lipase activity"/>
    <property type="evidence" value="ECO:0007669"/>
    <property type="project" value="TreeGrafter"/>
</dbReference>
<evidence type="ECO:0000313" key="3">
    <source>
        <dbReference type="EMBL" id="TRZ05116.1"/>
    </source>
</evidence>
<feature type="region of interest" description="Disordered" evidence="1">
    <location>
        <begin position="136"/>
        <end position="160"/>
    </location>
</feature>
<gene>
    <name evidence="4" type="ORF">HGM15179_021246</name>
    <name evidence="3" type="ORF">HGM15179_021990</name>
</gene>
<evidence type="ECO:0000259" key="2">
    <source>
        <dbReference type="Pfam" id="PF06350"/>
    </source>
</evidence>
<comment type="caution">
    <text evidence="4">The sequence shown here is derived from an EMBL/GenBank/DDBJ whole genome shotgun (WGS) entry which is preliminary data.</text>
</comment>
<dbReference type="Pfam" id="PF06350">
    <property type="entry name" value="HSL_N"/>
    <property type="match status" value="1"/>
</dbReference>
<feature type="domain" description="Hormone-sensitive lipase N-terminal" evidence="2">
    <location>
        <begin position="4"/>
        <end position="188"/>
    </location>
</feature>
<dbReference type="EMBL" id="SWJQ01003257">
    <property type="protein sequence ID" value="TRZ05860.1"/>
    <property type="molecule type" value="Genomic_DNA"/>
</dbReference>
<feature type="compositionally biased region" description="Acidic residues" evidence="1">
    <location>
        <begin position="141"/>
        <end position="160"/>
    </location>
</feature>
<keyword evidence="5" id="KW-1185">Reference proteome</keyword>
<dbReference type="EMBL" id="SWJQ01006325">
    <property type="protein sequence ID" value="TRZ05116.1"/>
    <property type="molecule type" value="Genomic_DNA"/>
</dbReference>
<reference evidence="4" key="1">
    <citation type="submission" date="2019-04" db="EMBL/GenBank/DDBJ databases">
        <title>Genome assembly of Zosterops borbonicus 15179.</title>
        <authorList>
            <person name="Leroy T."/>
            <person name="Anselmetti Y."/>
            <person name="Tilak M.-K."/>
            <person name="Nabholz B."/>
        </authorList>
    </citation>
    <scope>NUCLEOTIDE SEQUENCE</scope>
    <source>
        <strain evidence="4">HGM_15179</strain>
        <tissue evidence="4">Muscle</tissue>
    </source>
</reference>
<dbReference type="Proteomes" id="UP000796761">
    <property type="component" value="Unassembled WGS sequence"/>
</dbReference>
<evidence type="ECO:0000313" key="5">
    <source>
        <dbReference type="Proteomes" id="UP000796761"/>
    </source>
</evidence>
<sequence length="207" mass="23038">MDLLQSLQLLARDNLTFFSPSRSTSGTSRRFADAFASLLQHGRHLGPALAHLSQVAPNFDLDEATPGNGYRSLIQVVQVCLDRAVERSRYVASHRKSLFFRAGANAAEIEAVAAALGQLRALLVLAGKMAEMAKPGRLFPDVEEEEEEEEEKEEEEEELEGGISEVVLREYSTMQNGCFYGRCLGFQVRSGGIFGGFREIWGIFWEF</sequence>
<dbReference type="GO" id="GO:0005829">
    <property type="term" value="C:cytosol"/>
    <property type="evidence" value="ECO:0007669"/>
    <property type="project" value="TreeGrafter"/>
</dbReference>
<dbReference type="AlphaFoldDB" id="A0A8K1FX65"/>
<organism evidence="4 5">
    <name type="scientific">Zosterops borbonicus</name>
    <dbReference type="NCBI Taxonomy" id="364589"/>
    <lineage>
        <taxon>Eukaryota</taxon>
        <taxon>Metazoa</taxon>
        <taxon>Chordata</taxon>
        <taxon>Craniata</taxon>
        <taxon>Vertebrata</taxon>
        <taxon>Euteleostomi</taxon>
        <taxon>Archelosauria</taxon>
        <taxon>Archosauria</taxon>
        <taxon>Dinosauria</taxon>
        <taxon>Saurischia</taxon>
        <taxon>Theropoda</taxon>
        <taxon>Coelurosauria</taxon>
        <taxon>Aves</taxon>
        <taxon>Neognathae</taxon>
        <taxon>Neoaves</taxon>
        <taxon>Telluraves</taxon>
        <taxon>Australaves</taxon>
        <taxon>Passeriformes</taxon>
        <taxon>Sylvioidea</taxon>
        <taxon>Zosteropidae</taxon>
        <taxon>Zosterops</taxon>
    </lineage>
</organism>
<dbReference type="PANTHER" id="PTHR23025">
    <property type="entry name" value="TRIACYLGLYCEROL LIPASE"/>
    <property type="match status" value="1"/>
</dbReference>
<dbReference type="PANTHER" id="PTHR23025:SF3">
    <property type="entry name" value="HORMONE-SENSITIVE LIPASE"/>
    <property type="match status" value="1"/>
</dbReference>
<accession>A0A8K1FX65</accession>
<proteinExistence type="predicted"/>
<dbReference type="OrthoDB" id="408631at2759"/>
<evidence type="ECO:0000256" key="1">
    <source>
        <dbReference type="SAM" id="MobiDB-lite"/>
    </source>
</evidence>
<dbReference type="GO" id="GO:0004771">
    <property type="term" value="F:sterol ester esterase activity"/>
    <property type="evidence" value="ECO:0007669"/>
    <property type="project" value="TreeGrafter"/>
</dbReference>
<evidence type="ECO:0000313" key="4">
    <source>
        <dbReference type="EMBL" id="TRZ05860.1"/>
    </source>
</evidence>